<dbReference type="InterPro" id="IPR002686">
    <property type="entry name" value="Transposase_17"/>
</dbReference>
<dbReference type="InterPro" id="IPR052715">
    <property type="entry name" value="RAYT_transposase"/>
</dbReference>
<dbReference type="Gene3D" id="3.30.70.1290">
    <property type="entry name" value="Transposase IS200-like"/>
    <property type="match status" value="1"/>
</dbReference>
<dbReference type="SUPFAM" id="SSF143422">
    <property type="entry name" value="Transposase IS200-like"/>
    <property type="match status" value="1"/>
</dbReference>
<dbReference type="RefSeq" id="WP_310273812.1">
    <property type="nucleotide sequence ID" value="NZ_JAVDWR010000001.1"/>
</dbReference>
<evidence type="ECO:0000313" key="3">
    <source>
        <dbReference type="Proteomes" id="UP001257909"/>
    </source>
</evidence>
<evidence type="ECO:0000259" key="1">
    <source>
        <dbReference type="SMART" id="SM01321"/>
    </source>
</evidence>
<dbReference type="PANTHER" id="PTHR36966">
    <property type="entry name" value="REP-ASSOCIATED TYROSINE TRANSPOSASE"/>
    <property type="match status" value="1"/>
</dbReference>
<sequence length="164" mass="18995">MLNSVLPQRRSGRLKDFDYSSNGFYFITLCCYKRFLLFGEIVDHQMQTNAIGSLVALQWQKVPERFPAVELHPWVLMPNHFHAILALSHEPKTQGTKLGAVVGAFKSLSQKALRGTFGQNTPQLWQRGYYDHVIRNEEAYQHIANYIQTNPRSWQTDYFNCSGR</sequence>
<name>A0ABU1VUF8_9GAMM</name>
<dbReference type="InterPro" id="IPR036515">
    <property type="entry name" value="Transposase_17_sf"/>
</dbReference>
<keyword evidence="3" id="KW-1185">Reference proteome</keyword>
<evidence type="ECO:0000313" key="2">
    <source>
        <dbReference type="EMBL" id="MDR7119357.1"/>
    </source>
</evidence>
<gene>
    <name evidence="2" type="ORF">J2W69_000272</name>
</gene>
<accession>A0ABU1VUF8</accession>
<reference evidence="2 3" key="1">
    <citation type="submission" date="2023-07" db="EMBL/GenBank/DDBJ databases">
        <title>Sorghum-associated microbial communities from plants grown in Nebraska, USA.</title>
        <authorList>
            <person name="Schachtman D."/>
        </authorList>
    </citation>
    <scope>NUCLEOTIDE SEQUENCE [LARGE SCALE GENOMIC DNA]</scope>
    <source>
        <strain evidence="2 3">4138</strain>
    </source>
</reference>
<feature type="domain" description="Transposase IS200-like" evidence="1">
    <location>
        <begin position="20"/>
        <end position="150"/>
    </location>
</feature>
<comment type="caution">
    <text evidence="2">The sequence shown here is derived from an EMBL/GenBank/DDBJ whole genome shotgun (WGS) entry which is preliminary data.</text>
</comment>
<dbReference type="EMBL" id="JAVDWR010000001">
    <property type="protein sequence ID" value="MDR7119357.1"/>
    <property type="molecule type" value="Genomic_DNA"/>
</dbReference>
<dbReference type="PANTHER" id="PTHR36966:SF1">
    <property type="entry name" value="REP-ASSOCIATED TYROSINE TRANSPOSASE"/>
    <property type="match status" value="1"/>
</dbReference>
<dbReference type="Pfam" id="PF01797">
    <property type="entry name" value="Y1_Tnp"/>
    <property type="match status" value="1"/>
</dbReference>
<dbReference type="SMART" id="SM01321">
    <property type="entry name" value="Y1_Tnp"/>
    <property type="match status" value="1"/>
</dbReference>
<dbReference type="Proteomes" id="UP001257909">
    <property type="component" value="Unassembled WGS sequence"/>
</dbReference>
<proteinExistence type="predicted"/>
<protein>
    <submittedName>
        <fullName evidence="2">REP element-mobilizing transposase RayT</fullName>
    </submittedName>
</protein>
<organism evidence="2 3">
    <name type="scientific">Rheinheimera soli</name>
    <dbReference type="NCBI Taxonomy" id="443616"/>
    <lineage>
        <taxon>Bacteria</taxon>
        <taxon>Pseudomonadati</taxon>
        <taxon>Pseudomonadota</taxon>
        <taxon>Gammaproteobacteria</taxon>
        <taxon>Chromatiales</taxon>
        <taxon>Chromatiaceae</taxon>
        <taxon>Rheinheimera</taxon>
    </lineage>
</organism>